<sequence length="901" mass="100828">MIFTYLSATGMEHSAFQFFHESELAHTNIDTKSLSSDRFVEILLKGVTMDSIENHMTPAGSIIECDAPNTLALPHTCYLKRDGRKVPVVIPESNMTVALNNLRASPIAQAIMRNSEPQPVAQHVQDQQRRRFYNISRVIQLSVHEKDITTVQWNPTTPYILASGSADGTVCIWNLQACFNQMNGYGGCVDGVYDMIQPPAGVDLSNRVGYIFLTESRKAPEDQHGVTVIRWNSTGSILFVGTGKQKVYVWTSEGTFLGTYEHHDGPIVSLQVSPDDSFLLTTSTDNKCLIWDAKIFVNQHSPFVCTEPFSVHSTHTAPLLGGEWRDSLCFVTYASNGMVCLNIVGLNRPIAYFTGHQGEVNRVAWSKDRTRLASCSDDKLAIVWDVHIPFEHDISVWKERGRFYEEQSPQTIASKKELKHLNGVYDLVWDETNGKNNLITSCFDYHLYTWNAENGEIVKRHPGHRDTVYALALSPDGKYLATGANDQSLHLWNMATDSVVFTALKSGELTTPRSTQTLRFFSLFLCLVYLTVSIVGIVGLVKMPRFRIVFLSTIVFGIIGVCVAYVGFWKKGFPTKKGEKLTPWISLFFMGNLLLHASFIFIAAASYGLRPSLSFALTIPEEKIKELFPSLSVKSMEDLPKLVASLEAVLNVVGVFTTLAAVLQLISIILVSIHLGAHQFVRFFLTFGSIIMMIMGAATAFFLLFLNPWNIKMGDALIIPEAHYRTLILLSFALCAVGFCGLFSVYLNTRCKWLAGVYLVGSIVLYLFYLVFAISTVRLQYNLGKTVPALCTPDPDGKKPSGKCELLLTIYQGRMCPQTDQTQKTECESKISKQALTDIYVNLASGWCSLILWITVYVIIFLGIYDISFTLNLFERKPQLKEGFRKLTQHDEEFDGDTSMV</sequence>
<dbReference type="InterPro" id="IPR020472">
    <property type="entry name" value="WD40_PAC1"/>
</dbReference>
<accession>A0ABQ9YHZ9</accession>
<organism evidence="7 8">
    <name type="scientific">Blattamonas nauphoetae</name>
    <dbReference type="NCBI Taxonomy" id="2049346"/>
    <lineage>
        <taxon>Eukaryota</taxon>
        <taxon>Metamonada</taxon>
        <taxon>Preaxostyla</taxon>
        <taxon>Oxymonadida</taxon>
        <taxon>Blattamonas</taxon>
    </lineage>
</organism>
<dbReference type="InterPro" id="IPR015943">
    <property type="entry name" value="WD40/YVTN_repeat-like_dom_sf"/>
</dbReference>
<dbReference type="PANTHER" id="PTHR22846:SF2">
    <property type="entry name" value="F-BOX-LIKE_WD REPEAT-CONTAINING PROTEIN EBI"/>
    <property type="match status" value="1"/>
</dbReference>
<dbReference type="SUPFAM" id="SSF50978">
    <property type="entry name" value="WD40 repeat-like"/>
    <property type="match status" value="1"/>
</dbReference>
<dbReference type="InterPro" id="IPR001680">
    <property type="entry name" value="WD40_rpt"/>
</dbReference>
<keyword evidence="3" id="KW-0677">Repeat</keyword>
<evidence type="ECO:0000256" key="2">
    <source>
        <dbReference type="ARBA" id="ARBA00022574"/>
    </source>
</evidence>
<evidence type="ECO:0000313" key="7">
    <source>
        <dbReference type="EMBL" id="KAK2963353.1"/>
    </source>
</evidence>
<feature type="repeat" description="WD" evidence="5">
    <location>
        <begin position="461"/>
        <end position="502"/>
    </location>
</feature>
<feature type="transmembrane region" description="Helical" evidence="6">
    <location>
        <begin position="727"/>
        <end position="747"/>
    </location>
</feature>
<dbReference type="InterPro" id="IPR019775">
    <property type="entry name" value="WD40_repeat_CS"/>
</dbReference>
<feature type="transmembrane region" description="Helical" evidence="6">
    <location>
        <begin position="683"/>
        <end position="706"/>
    </location>
</feature>
<keyword evidence="4" id="KW-0539">Nucleus</keyword>
<feature type="repeat" description="WD" evidence="5">
    <location>
        <begin position="141"/>
        <end position="176"/>
    </location>
</feature>
<dbReference type="PRINTS" id="PR00320">
    <property type="entry name" value="GPROTEINBRPT"/>
</dbReference>
<feature type="repeat" description="WD" evidence="5">
    <location>
        <begin position="353"/>
        <end position="386"/>
    </location>
</feature>
<feature type="transmembrane region" description="Helical" evidence="6">
    <location>
        <begin position="588"/>
        <end position="609"/>
    </location>
</feature>
<dbReference type="PROSITE" id="PS50082">
    <property type="entry name" value="WD_REPEATS_2"/>
    <property type="match status" value="4"/>
</dbReference>
<proteinExistence type="predicted"/>
<evidence type="ECO:0000256" key="1">
    <source>
        <dbReference type="ARBA" id="ARBA00004123"/>
    </source>
</evidence>
<feature type="transmembrane region" description="Helical" evidence="6">
    <location>
        <begin position="649"/>
        <end position="677"/>
    </location>
</feature>
<dbReference type="PROSITE" id="PS50294">
    <property type="entry name" value="WD_REPEATS_REGION"/>
    <property type="match status" value="4"/>
</dbReference>
<gene>
    <name evidence="7" type="ORF">BLNAU_1887</name>
</gene>
<dbReference type="InterPro" id="IPR045183">
    <property type="entry name" value="Ebi-like"/>
</dbReference>
<dbReference type="Gene3D" id="1.20.960.30">
    <property type="match status" value="1"/>
</dbReference>
<evidence type="ECO:0000256" key="4">
    <source>
        <dbReference type="ARBA" id="ARBA00023242"/>
    </source>
</evidence>
<evidence type="ECO:0000256" key="6">
    <source>
        <dbReference type="SAM" id="Phobius"/>
    </source>
</evidence>
<keyword evidence="8" id="KW-1185">Reference proteome</keyword>
<dbReference type="PANTHER" id="PTHR22846">
    <property type="entry name" value="WD40 REPEAT PROTEIN"/>
    <property type="match status" value="1"/>
</dbReference>
<feature type="transmembrane region" description="Helical" evidence="6">
    <location>
        <begin position="548"/>
        <end position="568"/>
    </location>
</feature>
<keyword evidence="6" id="KW-0812">Transmembrane</keyword>
<protein>
    <submittedName>
        <fullName evidence="7">Dynein assembly factor with WDR repeat domains 1</fullName>
    </submittedName>
</protein>
<keyword evidence="6" id="KW-1133">Transmembrane helix</keyword>
<evidence type="ECO:0000313" key="8">
    <source>
        <dbReference type="Proteomes" id="UP001281761"/>
    </source>
</evidence>
<dbReference type="Gene3D" id="2.130.10.10">
    <property type="entry name" value="YVTN repeat-like/Quinoprotein amine dehydrogenase"/>
    <property type="match status" value="1"/>
</dbReference>
<keyword evidence="2 5" id="KW-0853">WD repeat</keyword>
<dbReference type="PROSITE" id="PS00678">
    <property type="entry name" value="WD_REPEATS_1"/>
    <property type="match status" value="3"/>
</dbReference>
<name>A0ABQ9YHZ9_9EUKA</name>
<feature type="transmembrane region" description="Helical" evidence="6">
    <location>
        <begin position="520"/>
        <end position="541"/>
    </location>
</feature>
<dbReference type="CDD" id="cd00200">
    <property type="entry name" value="WD40"/>
    <property type="match status" value="1"/>
</dbReference>
<dbReference type="EMBL" id="JARBJD010000007">
    <property type="protein sequence ID" value="KAK2963353.1"/>
    <property type="molecule type" value="Genomic_DNA"/>
</dbReference>
<dbReference type="Proteomes" id="UP001281761">
    <property type="component" value="Unassembled WGS sequence"/>
</dbReference>
<evidence type="ECO:0000256" key="5">
    <source>
        <dbReference type="PROSITE-ProRule" id="PRU00221"/>
    </source>
</evidence>
<keyword evidence="6" id="KW-0472">Membrane</keyword>
<dbReference type="Pfam" id="PF00400">
    <property type="entry name" value="WD40"/>
    <property type="match status" value="4"/>
</dbReference>
<feature type="transmembrane region" description="Helical" evidence="6">
    <location>
        <begin position="753"/>
        <end position="775"/>
    </location>
</feature>
<feature type="transmembrane region" description="Helical" evidence="6">
    <location>
        <begin position="839"/>
        <end position="865"/>
    </location>
</feature>
<feature type="repeat" description="WD" evidence="5">
    <location>
        <begin position="260"/>
        <end position="292"/>
    </location>
</feature>
<dbReference type="SMART" id="SM00320">
    <property type="entry name" value="WD40"/>
    <property type="match status" value="6"/>
</dbReference>
<evidence type="ECO:0000256" key="3">
    <source>
        <dbReference type="ARBA" id="ARBA00022737"/>
    </source>
</evidence>
<comment type="caution">
    <text evidence="7">The sequence shown here is derived from an EMBL/GenBank/DDBJ whole genome shotgun (WGS) entry which is preliminary data.</text>
</comment>
<reference evidence="7 8" key="1">
    <citation type="journal article" date="2022" name="bioRxiv">
        <title>Genomics of Preaxostyla Flagellates Illuminates Evolutionary Transitions and the Path Towards Mitochondrial Loss.</title>
        <authorList>
            <person name="Novak L.V.F."/>
            <person name="Treitli S.C."/>
            <person name="Pyrih J."/>
            <person name="Halakuc P."/>
            <person name="Pipaliya S.V."/>
            <person name="Vacek V."/>
            <person name="Brzon O."/>
            <person name="Soukal P."/>
            <person name="Eme L."/>
            <person name="Dacks J.B."/>
            <person name="Karnkowska A."/>
            <person name="Elias M."/>
            <person name="Hampl V."/>
        </authorList>
    </citation>
    <scope>NUCLEOTIDE SEQUENCE [LARGE SCALE GENOMIC DNA]</scope>
    <source>
        <strain evidence="7">NAU3</strain>
        <tissue evidence="7">Gut</tissue>
    </source>
</reference>
<dbReference type="InterPro" id="IPR036322">
    <property type="entry name" value="WD40_repeat_dom_sf"/>
</dbReference>
<comment type="subcellular location">
    <subcellularLocation>
        <location evidence="1">Nucleus</location>
    </subcellularLocation>
</comment>